<evidence type="ECO:0000313" key="3">
    <source>
        <dbReference type="Proteomes" id="UP000703661"/>
    </source>
</evidence>
<dbReference type="PANTHER" id="PTHR21610">
    <property type="entry name" value="VON WILLEBRAND FACTOR A DOMAIN-CONTAINING PROTEIN 8"/>
    <property type="match status" value="1"/>
</dbReference>
<keyword evidence="3" id="KW-1185">Reference proteome</keyword>
<dbReference type="GO" id="GO:0016887">
    <property type="term" value="F:ATP hydrolysis activity"/>
    <property type="evidence" value="ECO:0007669"/>
    <property type="project" value="InterPro"/>
</dbReference>
<feature type="domain" description="ATPase dynein-related AAA" evidence="1">
    <location>
        <begin position="465"/>
        <end position="629"/>
    </location>
</feature>
<reference evidence="2" key="1">
    <citation type="journal article" date="2020" name="Fungal Divers.">
        <title>Resolving the Mortierellaceae phylogeny through synthesis of multi-gene phylogenetics and phylogenomics.</title>
        <authorList>
            <person name="Vandepol N."/>
            <person name="Liber J."/>
            <person name="Desiro A."/>
            <person name="Na H."/>
            <person name="Kennedy M."/>
            <person name="Barry K."/>
            <person name="Grigoriev I.V."/>
            <person name="Miller A.N."/>
            <person name="O'Donnell K."/>
            <person name="Stajich J.E."/>
            <person name="Bonito G."/>
        </authorList>
    </citation>
    <scope>NUCLEOTIDE SEQUENCE</scope>
    <source>
        <strain evidence="2">NRRL 2769</strain>
    </source>
</reference>
<protein>
    <submittedName>
        <fullName evidence="2">von Willebrand factor A domain-containing protein 8</fullName>
    </submittedName>
</protein>
<dbReference type="InterPro" id="IPR011704">
    <property type="entry name" value="ATPase_dyneun-rel_AAA"/>
</dbReference>
<evidence type="ECO:0000313" key="2">
    <source>
        <dbReference type="EMBL" id="KAG0012278.1"/>
    </source>
</evidence>
<organism evidence="2 3">
    <name type="scientific">Entomortierella chlamydospora</name>
    <dbReference type="NCBI Taxonomy" id="101097"/>
    <lineage>
        <taxon>Eukaryota</taxon>
        <taxon>Fungi</taxon>
        <taxon>Fungi incertae sedis</taxon>
        <taxon>Mucoromycota</taxon>
        <taxon>Mortierellomycotina</taxon>
        <taxon>Mortierellomycetes</taxon>
        <taxon>Mortierellales</taxon>
        <taxon>Mortierellaceae</taxon>
        <taxon>Entomortierella</taxon>
    </lineage>
</organism>
<feature type="domain" description="ATPase dynein-related AAA" evidence="1">
    <location>
        <begin position="804"/>
        <end position="912"/>
    </location>
</feature>
<comment type="caution">
    <text evidence="2">The sequence shown here is derived from an EMBL/GenBank/DDBJ whole genome shotgun (WGS) entry which is preliminary data.</text>
</comment>
<proteinExistence type="predicted"/>
<evidence type="ECO:0000259" key="1">
    <source>
        <dbReference type="Pfam" id="PF07728"/>
    </source>
</evidence>
<dbReference type="AlphaFoldDB" id="A0A9P6MTK9"/>
<dbReference type="EMBL" id="JAAAID010001008">
    <property type="protein sequence ID" value="KAG0012278.1"/>
    <property type="molecule type" value="Genomic_DNA"/>
</dbReference>
<dbReference type="GO" id="GO:0005737">
    <property type="term" value="C:cytoplasm"/>
    <property type="evidence" value="ECO:0007669"/>
    <property type="project" value="TreeGrafter"/>
</dbReference>
<dbReference type="SUPFAM" id="SSF52540">
    <property type="entry name" value="P-loop containing nucleoside triphosphate hydrolases"/>
    <property type="match status" value="3"/>
</dbReference>
<dbReference type="Proteomes" id="UP000703661">
    <property type="component" value="Unassembled WGS sequence"/>
</dbReference>
<dbReference type="InterPro" id="IPR039891">
    <property type="entry name" value="VWA8"/>
</dbReference>
<sequence>MDPKTETARLRLEQLSRVLSHSADYVIAENPNRSGGLIISAVKSHSASEYGEVRIGDVTVAVSPALNPEFVPSYDQPLFEDSQEILRHLRWMMQKDKLRQDMFLIGPPGHLRRSIALKFAELTNREVEYVPLSKDVTESDLKQRREIVGGTAYYVDQACVRAATEGRILILDGIEKAERNVLPVLNNLLENREMALEDGRFLVSPKRFDSLVKEGGQSAIETMEKHKLVKVSNDFTVIALGLPVPQYVGHPLDPPLRSRFQSRDVKAPGFESQMAHLRALAPNVPQDMMERLVSVAMVLGSQHYQNLGGDSSTASMTNNVTIPEFPVSIENAIKLLDKFQDAQPRFALDLIYPWSLLPTCEAEQRSLIESTYQRFGVLGLGREEEGFDEDEGATIHQCDSTYKVVGINRFGSAHAVATFEHTSGKKVSVDLHCGPYPFEPAEFFVETPYHMSTLVSMLLAHSVGDFCVIGAKGVGKSALMRNFGKNLGYKVEFIPLYKDMSSRDLLQRRSTTFTGDTIWENSALVKAAVSGALAVMDGIDTLSFGTMVSLQRLMHERETAMPDGRKLLRHSHYDQLQAKYGWTKEQMDKRGLLRIAPSFRIVALARPVSNGTEGGKPGSWLSPEIVSMFQFVTIRPLSLQEETQLLETLSPGVSPDSLSLLLKFANHLRNSNDETIKTLSSAMSTRQLIRICRRLAVFPNESIHEAIHKVSLSRFLPSIAKDALNQLLETNGITPIPKPYKANELEIQVLPNRETPKSLRIGAIEEPVRQDSNPVLIPNIVFHENPKQTEILMEMLKDFQLGEHLLLIGNQGVGKNKLADYFLQLLRLPREYIQLHRDTTVQSLTATPSIVDGVLQYDDSPLVKSVRDGYILVIDEADKAPTYVTSVIRNLLEDGQMVLSDGRRIVSKPTEGSDEVEIVIQTSE</sequence>
<dbReference type="FunFam" id="3.40.50.300:FF:000587">
    <property type="entry name" value="von Willebrand factor A domain containing 8"/>
    <property type="match status" value="1"/>
</dbReference>
<accession>A0A9P6MTK9</accession>
<dbReference type="Gene3D" id="3.40.50.300">
    <property type="entry name" value="P-loop containing nucleotide triphosphate hydrolases"/>
    <property type="match status" value="3"/>
</dbReference>
<name>A0A9P6MTK9_9FUNG</name>
<dbReference type="GO" id="GO:0005524">
    <property type="term" value="F:ATP binding"/>
    <property type="evidence" value="ECO:0007669"/>
    <property type="project" value="InterPro"/>
</dbReference>
<dbReference type="Pfam" id="PF07728">
    <property type="entry name" value="AAA_5"/>
    <property type="match status" value="3"/>
</dbReference>
<dbReference type="PANTHER" id="PTHR21610:SF9">
    <property type="entry name" value="VON WILLEBRAND FACTOR A DOMAIN-CONTAINING PROTEIN 8"/>
    <property type="match status" value="1"/>
</dbReference>
<feature type="domain" description="ATPase dynein-related AAA" evidence="1">
    <location>
        <begin position="101"/>
        <end position="260"/>
    </location>
</feature>
<dbReference type="InterPro" id="IPR027417">
    <property type="entry name" value="P-loop_NTPase"/>
</dbReference>
<gene>
    <name evidence="2" type="primary">VWA8_2</name>
    <name evidence="2" type="ORF">BGZ80_000070</name>
</gene>